<keyword evidence="2" id="KW-0812">Transmembrane</keyword>
<accession>A0A6M0RE07</accession>
<evidence type="ECO:0000256" key="1">
    <source>
        <dbReference type="ARBA" id="ARBA00022452"/>
    </source>
</evidence>
<evidence type="ECO:0000256" key="4">
    <source>
        <dbReference type="SAM" id="MobiDB-lite"/>
    </source>
</evidence>
<reference evidence="8 9" key="1">
    <citation type="journal article" date="2020" name="Microb. Ecol.">
        <title>Ecogenomics of the Marine Benthic Filamentous Cyanobacterium Adonisia.</title>
        <authorList>
            <person name="Walter J.M."/>
            <person name="Coutinho F.H."/>
            <person name="Leomil L."/>
            <person name="Hargreaves P.I."/>
            <person name="Campeao M.E."/>
            <person name="Vieira V.V."/>
            <person name="Silva B.S."/>
            <person name="Fistarol G.O."/>
            <person name="Salomon P.S."/>
            <person name="Sawabe T."/>
            <person name="Mino S."/>
            <person name="Hosokawa M."/>
            <person name="Miyashita H."/>
            <person name="Maruyama F."/>
            <person name="van Verk M.C."/>
            <person name="Dutilh B.E."/>
            <person name="Thompson C.C."/>
            <person name="Thompson F.L."/>
        </authorList>
    </citation>
    <scope>NUCLEOTIDE SEQUENCE [LARGE SCALE GENOMIC DNA]</scope>
    <source>
        <strain evidence="8 9">CCMR0081</strain>
    </source>
</reference>
<dbReference type="InterPro" id="IPR051544">
    <property type="entry name" value="TPS_OM_transporter"/>
</dbReference>
<evidence type="ECO:0000259" key="6">
    <source>
        <dbReference type="Pfam" id="PF03865"/>
    </source>
</evidence>
<evidence type="ECO:0000259" key="7">
    <source>
        <dbReference type="Pfam" id="PF08479"/>
    </source>
</evidence>
<name>A0A6M0RE07_9CYAN</name>
<dbReference type="Gene3D" id="3.10.20.310">
    <property type="entry name" value="membrane protein fhac"/>
    <property type="match status" value="1"/>
</dbReference>
<proteinExistence type="predicted"/>
<dbReference type="Pfam" id="PF03865">
    <property type="entry name" value="ShlB"/>
    <property type="match status" value="1"/>
</dbReference>
<comment type="caution">
    <text evidence="8">The sequence shown here is derived from an EMBL/GenBank/DDBJ whole genome shotgun (WGS) entry which is preliminary data.</text>
</comment>
<keyword evidence="1" id="KW-0472">Membrane</keyword>
<feature type="signal peptide" evidence="5">
    <location>
        <begin position="1"/>
        <end position="22"/>
    </location>
</feature>
<sequence length="561" mass="61593">MRQNIPKITLLLSILCVSPVLAQRPDPNQDRLPQSLPNPEEAIPSDTTPEITPPESPTEQPIPGEDVVISVIQIEVSGSTIFGPEEFDPLVQPLEGRDVSLAELQTLADAITRLYFDQGYLTSRAILPEQDITEGSILIQVIEGSIGQIQIEGNQQTQTRYLEQRLGLGTDTPVQLGAIEDQLRLLQLNPLFDSVEGTLLPGEDLGESVLAVTVDEAKPFNADLSIDNYSPPSVGDVRMGIGLSYRNLTGWGDQISLAYHRSTTGGSNLYDIGYRIPLNAMDGTLQLRTLISDSTQTLTSLDVSGDSEFYEVNFRQPLVRTPREEFALSLGFAYREGQTFLFGSPFPFGSGPDANGISRTSVIKFGQDYIRRDPSGAWAFQSQFSLGTGLFNATNNGSPTPDSQFLSWLGQAQRVQRLDKNNLLIIQASGQLASDSLLASEQFVIGGGQSLRGYRQNVRSGDNGFRLSVEDRITVLRDQDTQSSILQIMPFLDMGYVWNQNGNPNVQPSQRFLVGAGLGVAYQPLEGLSLQLDYGLPLVDLNDRGDNVQDDGFYFTVNYHY</sequence>
<keyword evidence="3" id="KW-0998">Cell outer membrane</keyword>
<dbReference type="Proteomes" id="UP000481033">
    <property type="component" value="Unassembled WGS sequence"/>
</dbReference>
<dbReference type="InterPro" id="IPR013686">
    <property type="entry name" value="Polypept-transport_assoc_ShlB"/>
</dbReference>
<evidence type="ECO:0000256" key="5">
    <source>
        <dbReference type="SAM" id="SignalP"/>
    </source>
</evidence>
<dbReference type="InterPro" id="IPR005565">
    <property type="entry name" value="Hemolysn_activator_HlyB_C"/>
</dbReference>
<protein>
    <submittedName>
        <fullName evidence="8">ShlB/FhaC/HecB family hemolysin secretion/activation protein</fullName>
    </submittedName>
</protein>
<feature type="domain" description="Polypeptide-transport-associated ShlB-type" evidence="7">
    <location>
        <begin position="72"/>
        <end position="144"/>
    </location>
</feature>
<evidence type="ECO:0000256" key="2">
    <source>
        <dbReference type="ARBA" id="ARBA00022692"/>
    </source>
</evidence>
<keyword evidence="5" id="KW-0732">Signal</keyword>
<dbReference type="PANTHER" id="PTHR34597:SF3">
    <property type="entry name" value="OUTER MEMBRANE TRANSPORTER CDIB"/>
    <property type="match status" value="1"/>
</dbReference>
<keyword evidence="1" id="KW-1134">Transmembrane beta strand</keyword>
<evidence type="ECO:0000313" key="8">
    <source>
        <dbReference type="EMBL" id="NEZ54487.1"/>
    </source>
</evidence>
<feature type="region of interest" description="Disordered" evidence="4">
    <location>
        <begin position="24"/>
        <end position="63"/>
    </location>
</feature>
<dbReference type="PANTHER" id="PTHR34597">
    <property type="entry name" value="SLR1661 PROTEIN"/>
    <property type="match status" value="1"/>
</dbReference>
<dbReference type="Pfam" id="PF08479">
    <property type="entry name" value="POTRA_2"/>
    <property type="match status" value="1"/>
</dbReference>
<dbReference type="GO" id="GO:0008320">
    <property type="term" value="F:protein transmembrane transporter activity"/>
    <property type="evidence" value="ECO:0007669"/>
    <property type="project" value="TreeGrafter"/>
</dbReference>
<organism evidence="8 9">
    <name type="scientific">Adonisia turfae CCMR0081</name>
    <dbReference type="NCBI Taxonomy" id="2292702"/>
    <lineage>
        <taxon>Bacteria</taxon>
        <taxon>Bacillati</taxon>
        <taxon>Cyanobacteriota</taxon>
        <taxon>Adonisia</taxon>
        <taxon>Adonisia turfae</taxon>
    </lineage>
</organism>
<dbReference type="GO" id="GO:0098046">
    <property type="term" value="C:type V protein secretion system complex"/>
    <property type="evidence" value="ECO:0007669"/>
    <property type="project" value="TreeGrafter"/>
</dbReference>
<gene>
    <name evidence="8" type="ORF">DXZ20_02015</name>
</gene>
<keyword evidence="9" id="KW-1185">Reference proteome</keyword>
<evidence type="ECO:0000256" key="3">
    <source>
        <dbReference type="ARBA" id="ARBA00023237"/>
    </source>
</evidence>
<feature type="domain" description="Haemolysin activator HlyB C-terminal" evidence="6">
    <location>
        <begin position="206"/>
        <end position="521"/>
    </location>
</feature>
<evidence type="ECO:0000313" key="9">
    <source>
        <dbReference type="Proteomes" id="UP000481033"/>
    </source>
</evidence>
<dbReference type="Gene3D" id="2.40.160.50">
    <property type="entry name" value="membrane protein fhac: a member of the omp85/tpsb transporter family"/>
    <property type="match status" value="1"/>
</dbReference>
<dbReference type="EMBL" id="QXHD01000003">
    <property type="protein sequence ID" value="NEZ54487.1"/>
    <property type="molecule type" value="Genomic_DNA"/>
</dbReference>
<dbReference type="AlphaFoldDB" id="A0A6M0RE07"/>
<dbReference type="RefSeq" id="WP_163696110.1">
    <property type="nucleotide sequence ID" value="NZ_QXHD01000003.1"/>
</dbReference>
<feature type="chain" id="PRO_5027059242" evidence="5">
    <location>
        <begin position="23"/>
        <end position="561"/>
    </location>
</feature>
<dbReference type="GO" id="GO:0046819">
    <property type="term" value="P:protein secretion by the type V secretion system"/>
    <property type="evidence" value="ECO:0007669"/>
    <property type="project" value="TreeGrafter"/>
</dbReference>